<organism evidence="2">
    <name type="scientific">uncultured Phycisphaerae bacterium</name>
    <dbReference type="NCBI Taxonomy" id="904963"/>
    <lineage>
        <taxon>Bacteria</taxon>
        <taxon>Pseudomonadati</taxon>
        <taxon>Planctomycetota</taxon>
        <taxon>Phycisphaerae</taxon>
        <taxon>environmental samples</taxon>
    </lineage>
</organism>
<dbReference type="EMBL" id="CADCUQ010000245">
    <property type="protein sequence ID" value="CAA9388227.1"/>
    <property type="molecule type" value="Genomic_DNA"/>
</dbReference>
<feature type="compositionally biased region" description="Basic residues" evidence="1">
    <location>
        <begin position="59"/>
        <end position="73"/>
    </location>
</feature>
<protein>
    <submittedName>
        <fullName evidence="2">Uncharacterized protein</fullName>
    </submittedName>
</protein>
<evidence type="ECO:0000256" key="1">
    <source>
        <dbReference type="SAM" id="MobiDB-lite"/>
    </source>
</evidence>
<sequence>SGGGGKPSPTKGGPVATSDTDVEARVEAGAVPSTVGAPGGARTVVTSSGGARPVAKRQSGSRKTKKNRRGGRR</sequence>
<feature type="non-terminal residue" evidence="2">
    <location>
        <position position="1"/>
    </location>
</feature>
<dbReference type="AlphaFoldDB" id="A0A6J4NPH9"/>
<accession>A0A6J4NPH9</accession>
<feature type="region of interest" description="Disordered" evidence="1">
    <location>
        <begin position="1"/>
        <end position="73"/>
    </location>
</feature>
<proteinExistence type="predicted"/>
<gene>
    <name evidence="2" type="ORF">AVDCRST_MAG64-1058</name>
</gene>
<reference evidence="2" key="1">
    <citation type="submission" date="2020-02" db="EMBL/GenBank/DDBJ databases">
        <authorList>
            <person name="Meier V. D."/>
        </authorList>
    </citation>
    <scope>NUCLEOTIDE SEQUENCE</scope>
    <source>
        <strain evidence="2">AVDCRST_MAG64</strain>
    </source>
</reference>
<evidence type="ECO:0000313" key="2">
    <source>
        <dbReference type="EMBL" id="CAA9388227.1"/>
    </source>
</evidence>
<name>A0A6J4NPH9_9BACT</name>